<dbReference type="InterPro" id="IPR001638">
    <property type="entry name" value="Solute-binding_3/MltF_N"/>
</dbReference>
<evidence type="ECO:0000313" key="6">
    <source>
        <dbReference type="EMBL" id="GAA3713775.1"/>
    </source>
</evidence>
<dbReference type="InterPro" id="IPR015168">
    <property type="entry name" value="SsuA/THI5"/>
</dbReference>
<keyword evidence="3 4" id="KW-0732">Signal</keyword>
<dbReference type="Pfam" id="PF09084">
    <property type="entry name" value="NMT1"/>
    <property type="match status" value="1"/>
</dbReference>
<evidence type="ECO:0000313" key="7">
    <source>
        <dbReference type="Proteomes" id="UP001500902"/>
    </source>
</evidence>
<organism evidence="6 7">
    <name type="scientific">Nonomuraea antimicrobica</name>
    <dbReference type="NCBI Taxonomy" id="561173"/>
    <lineage>
        <taxon>Bacteria</taxon>
        <taxon>Bacillati</taxon>
        <taxon>Actinomycetota</taxon>
        <taxon>Actinomycetes</taxon>
        <taxon>Streptosporangiales</taxon>
        <taxon>Streptosporangiaceae</taxon>
        <taxon>Nonomuraea</taxon>
    </lineage>
</organism>
<gene>
    <name evidence="6" type="ORF">GCM10022224_094210</name>
</gene>
<accession>A0ABP7E5W1</accession>
<comment type="similarity">
    <text evidence="2">Belongs to the bacterial solute-binding protein SsuA/TauA family.</text>
</comment>
<dbReference type="Proteomes" id="UP001500902">
    <property type="component" value="Unassembled WGS sequence"/>
</dbReference>
<keyword evidence="7" id="KW-1185">Reference proteome</keyword>
<evidence type="ECO:0000256" key="4">
    <source>
        <dbReference type="SAM" id="SignalP"/>
    </source>
</evidence>
<evidence type="ECO:0000259" key="5">
    <source>
        <dbReference type="SMART" id="SM00062"/>
    </source>
</evidence>
<dbReference type="EMBL" id="BAAAZP010000224">
    <property type="protein sequence ID" value="GAA3713775.1"/>
    <property type="molecule type" value="Genomic_DNA"/>
</dbReference>
<protein>
    <submittedName>
        <fullName evidence="6">ABC transporter substrate-binding protein</fullName>
    </submittedName>
</protein>
<evidence type="ECO:0000256" key="2">
    <source>
        <dbReference type="ARBA" id="ARBA00010742"/>
    </source>
</evidence>
<feature type="signal peptide" evidence="4">
    <location>
        <begin position="1"/>
        <end position="19"/>
    </location>
</feature>
<feature type="chain" id="PRO_5047240508" evidence="4">
    <location>
        <begin position="20"/>
        <end position="322"/>
    </location>
</feature>
<name>A0ABP7E5W1_9ACTN</name>
<feature type="domain" description="Solute-binding protein family 3/N-terminal" evidence="5">
    <location>
        <begin position="36"/>
        <end position="257"/>
    </location>
</feature>
<reference evidence="7" key="1">
    <citation type="journal article" date="2019" name="Int. J. Syst. Evol. Microbiol.">
        <title>The Global Catalogue of Microorganisms (GCM) 10K type strain sequencing project: providing services to taxonomists for standard genome sequencing and annotation.</title>
        <authorList>
            <consortium name="The Broad Institute Genomics Platform"/>
            <consortium name="The Broad Institute Genome Sequencing Center for Infectious Disease"/>
            <person name="Wu L."/>
            <person name="Ma J."/>
        </authorList>
    </citation>
    <scope>NUCLEOTIDE SEQUENCE [LARGE SCALE GENOMIC DNA]</scope>
    <source>
        <strain evidence="7">JCM 16904</strain>
    </source>
</reference>
<dbReference type="PANTHER" id="PTHR30024">
    <property type="entry name" value="ALIPHATIC SULFONATES-BINDING PROTEIN-RELATED"/>
    <property type="match status" value="1"/>
</dbReference>
<dbReference type="Gene3D" id="3.40.190.10">
    <property type="entry name" value="Periplasmic binding protein-like II"/>
    <property type="match status" value="2"/>
</dbReference>
<evidence type="ECO:0000256" key="1">
    <source>
        <dbReference type="ARBA" id="ARBA00004418"/>
    </source>
</evidence>
<proteinExistence type="inferred from homology"/>
<dbReference type="SUPFAM" id="SSF53850">
    <property type="entry name" value="Periplasmic binding protein-like II"/>
    <property type="match status" value="1"/>
</dbReference>
<comment type="subcellular location">
    <subcellularLocation>
        <location evidence="1">Periplasm</location>
    </subcellularLocation>
</comment>
<dbReference type="PANTHER" id="PTHR30024:SF47">
    <property type="entry name" value="TAURINE-BINDING PERIPLASMIC PROTEIN"/>
    <property type="match status" value="1"/>
</dbReference>
<comment type="caution">
    <text evidence="6">The sequence shown here is derived from an EMBL/GenBank/DDBJ whole genome shotgun (WGS) entry which is preliminary data.</text>
</comment>
<sequence length="322" mass="32638">MTGLAASMALLLTACGMGTGTTSTPNSTSNNAGTTQLSVGTSPAILNASLYHGEQSGIFAKHNLKVTPKVVASGAEAIPLLLNGQIQFAASDPVAVITSLSKNIPLTFVAPAGGPQADTTQDFSAVLADPSINSAADLNGKTVAVNAIGGILQVAAKASIDLAGGDSGSVKFVTMSISQMAAAVKGGQVDAAVVSEPFLALGVGDGLKNLLPVVSKAAPNVPTVVYVTSKSYADSNPEVVKNFAAALLASNADLDKDPAKIRSVAVGSTQSTPEVMAKVNLPEFMTEPLSLDALNELQDLMIKYQVVSQEVDLSTHLYTPGS</sequence>
<dbReference type="SMART" id="SM00062">
    <property type="entry name" value="PBPb"/>
    <property type="match status" value="1"/>
</dbReference>
<evidence type="ECO:0000256" key="3">
    <source>
        <dbReference type="ARBA" id="ARBA00022729"/>
    </source>
</evidence>